<name>A0A6J7DP91_9ZZZZ</name>
<organism evidence="1">
    <name type="scientific">freshwater metagenome</name>
    <dbReference type="NCBI Taxonomy" id="449393"/>
    <lineage>
        <taxon>unclassified sequences</taxon>
        <taxon>metagenomes</taxon>
        <taxon>ecological metagenomes</taxon>
    </lineage>
</organism>
<reference evidence="1" key="1">
    <citation type="submission" date="2020-05" db="EMBL/GenBank/DDBJ databases">
        <authorList>
            <person name="Chiriac C."/>
            <person name="Salcher M."/>
            <person name="Ghai R."/>
            <person name="Kavagutti S V."/>
        </authorList>
    </citation>
    <scope>NUCLEOTIDE SEQUENCE</scope>
</reference>
<dbReference type="EMBL" id="CAFBLQ010000052">
    <property type="protein sequence ID" value="CAB4869143.1"/>
    <property type="molecule type" value="Genomic_DNA"/>
</dbReference>
<accession>A0A6J7DP91</accession>
<gene>
    <name evidence="1" type="ORF">UFOPK3423_00643</name>
</gene>
<sequence length="68" mass="7331">MKAVDRDGREVVLEAAAGERVYCPAGFSYTLEPHGEAYSASWTSAPSPAVGVWDAPEYSKQLEALREG</sequence>
<protein>
    <submittedName>
        <fullName evidence="1">Unannotated protein</fullName>
    </submittedName>
</protein>
<evidence type="ECO:0000313" key="1">
    <source>
        <dbReference type="EMBL" id="CAB4869143.1"/>
    </source>
</evidence>
<proteinExistence type="predicted"/>
<dbReference type="AlphaFoldDB" id="A0A6J7DP91"/>